<dbReference type="PANTHER" id="PTHR30050">
    <property type="entry name" value="CHROMOSOMAL REPLICATION INITIATOR PROTEIN DNAA"/>
    <property type="match status" value="1"/>
</dbReference>
<evidence type="ECO:0000313" key="2">
    <source>
        <dbReference type="EMBL" id="MZZ15721.1"/>
    </source>
</evidence>
<keyword evidence="2" id="KW-0067">ATP-binding</keyword>
<keyword evidence="2" id="KW-0547">Nucleotide-binding</keyword>
<sequence length="262" mass="29266">MTMTKNQVKTRDETCPVHGGFESKQQEQFDGGFVWTGCWRCEFDARQSSDPEVRSKAQAARDARMVNAALLESQIPPRFRPATLENYRTDFAPDQQSPVLARCKAYADDFASNWKVGRSLMLLGTMGTGKTHLACAIIQQVLRTEGLAGATARYITAPDLILGVKDTFGRKGKSESEVYESLHAPDLLVIDEVGAQHGTDFERQVLFQVVNGRYERLLPTILISNLSLVDIRRFIGDRVIDRLCDANGEVVLLRWKSVRGSV</sequence>
<evidence type="ECO:0000259" key="1">
    <source>
        <dbReference type="SMART" id="SM00382"/>
    </source>
</evidence>
<dbReference type="InterPro" id="IPR027417">
    <property type="entry name" value="P-loop_NTPase"/>
</dbReference>
<accession>A0A6B1YFL7</accession>
<reference evidence="2" key="1">
    <citation type="submission" date="2020-01" db="EMBL/GenBank/DDBJ databases">
        <title>Bacteria Cultured from War Wounds Associated with the Conflict in Eastern Ukraine.</title>
        <authorList>
            <person name="Snesrud E."/>
            <person name="Galac M.R."/>
            <person name="Mc Gann P."/>
            <person name="Valentine K."/>
            <person name="Viacheslav K."/>
        </authorList>
    </citation>
    <scope>NUCLEOTIDE SEQUENCE</scope>
    <source>
        <strain evidence="2">VNMU148</strain>
    </source>
</reference>
<dbReference type="SMART" id="SM00382">
    <property type="entry name" value="AAA"/>
    <property type="match status" value="1"/>
</dbReference>
<dbReference type="Gene3D" id="3.40.50.300">
    <property type="entry name" value="P-loop containing nucleotide triphosphate hydrolases"/>
    <property type="match status" value="1"/>
</dbReference>
<comment type="caution">
    <text evidence="2">The sequence shown here is derived from an EMBL/GenBank/DDBJ whole genome shotgun (WGS) entry which is preliminary data.</text>
</comment>
<dbReference type="GO" id="GO:0006260">
    <property type="term" value="P:DNA replication"/>
    <property type="evidence" value="ECO:0007669"/>
    <property type="project" value="TreeGrafter"/>
</dbReference>
<dbReference type="Proteomes" id="UP000644192">
    <property type="component" value="Unassembled WGS sequence"/>
</dbReference>
<feature type="domain" description="AAA+ ATPase" evidence="1">
    <location>
        <begin position="116"/>
        <end position="244"/>
    </location>
</feature>
<dbReference type="PANTHER" id="PTHR30050:SF4">
    <property type="entry name" value="ATP-BINDING PROTEIN RV3427C IN INSERTION SEQUENCE-RELATED"/>
    <property type="match status" value="1"/>
</dbReference>
<dbReference type="SUPFAM" id="SSF52540">
    <property type="entry name" value="P-loop containing nucleoside triphosphate hydrolases"/>
    <property type="match status" value="1"/>
</dbReference>
<dbReference type="AlphaFoldDB" id="A0A6B1YFL7"/>
<dbReference type="EMBL" id="WXZT01000022">
    <property type="protein sequence ID" value="MZZ15721.1"/>
    <property type="molecule type" value="Genomic_DNA"/>
</dbReference>
<proteinExistence type="predicted"/>
<dbReference type="InterPro" id="IPR002611">
    <property type="entry name" value="IstB_ATP-bd"/>
</dbReference>
<gene>
    <name evidence="2" type="ORF">GUL26_26005</name>
</gene>
<protein>
    <submittedName>
        <fullName evidence="2">ATP-binding protein</fullName>
    </submittedName>
</protein>
<dbReference type="CDD" id="cd00009">
    <property type="entry name" value="AAA"/>
    <property type="match status" value="1"/>
</dbReference>
<evidence type="ECO:0000313" key="3">
    <source>
        <dbReference type="Proteomes" id="UP000644192"/>
    </source>
</evidence>
<dbReference type="RefSeq" id="WP_023875734.1">
    <property type="nucleotide sequence ID" value="NZ_CAADMZ010000369.1"/>
</dbReference>
<organism evidence="2 3">
    <name type="scientific">Pseudomonas aeruginosa</name>
    <dbReference type="NCBI Taxonomy" id="287"/>
    <lineage>
        <taxon>Bacteria</taxon>
        <taxon>Pseudomonadati</taxon>
        <taxon>Pseudomonadota</taxon>
        <taxon>Gammaproteobacteria</taxon>
        <taxon>Pseudomonadales</taxon>
        <taxon>Pseudomonadaceae</taxon>
        <taxon>Pseudomonas</taxon>
    </lineage>
</organism>
<dbReference type="Pfam" id="PF01695">
    <property type="entry name" value="IstB_IS21"/>
    <property type="match status" value="1"/>
</dbReference>
<dbReference type="GO" id="GO:0005524">
    <property type="term" value="F:ATP binding"/>
    <property type="evidence" value="ECO:0007669"/>
    <property type="project" value="UniProtKB-KW"/>
</dbReference>
<dbReference type="InterPro" id="IPR003593">
    <property type="entry name" value="AAA+_ATPase"/>
</dbReference>
<name>A0A6B1YFL7_PSEAI</name>